<evidence type="ECO:0000256" key="1">
    <source>
        <dbReference type="ARBA" id="ARBA00004448"/>
    </source>
</evidence>
<dbReference type="InterPro" id="IPR002067">
    <property type="entry name" value="MCP"/>
</dbReference>
<keyword evidence="12" id="KW-1185">Reference proteome</keyword>
<keyword evidence="6" id="KW-1133">Transmembrane helix</keyword>
<dbReference type="PRINTS" id="PR00926">
    <property type="entry name" value="MITOCARRIER"/>
</dbReference>
<evidence type="ECO:0000256" key="8">
    <source>
        <dbReference type="ARBA" id="ARBA00023136"/>
    </source>
</evidence>
<dbReference type="Pfam" id="PF00153">
    <property type="entry name" value="Mito_carr"/>
    <property type="match status" value="3"/>
</dbReference>
<dbReference type="InterPro" id="IPR018108">
    <property type="entry name" value="MCP_transmembrane"/>
</dbReference>
<keyword evidence="2 10" id="KW-0813">Transport</keyword>
<dbReference type="Proteomes" id="UP000094389">
    <property type="component" value="Unassembled WGS sequence"/>
</dbReference>
<dbReference type="RefSeq" id="XP_020069958.1">
    <property type="nucleotide sequence ID" value="XM_020215172.1"/>
</dbReference>
<dbReference type="PROSITE" id="PS50920">
    <property type="entry name" value="SOLCAR"/>
    <property type="match status" value="3"/>
</dbReference>
<evidence type="ECO:0000256" key="6">
    <source>
        <dbReference type="ARBA" id="ARBA00022989"/>
    </source>
</evidence>
<evidence type="ECO:0000256" key="3">
    <source>
        <dbReference type="ARBA" id="ARBA00022692"/>
    </source>
</evidence>
<keyword evidence="3 9" id="KW-0812">Transmembrane</keyword>
<comment type="similarity">
    <text evidence="10">Belongs to the mitochondrial carrier (TC 2.A.29) family.</text>
</comment>
<dbReference type="AlphaFoldDB" id="A0A1E4S096"/>
<evidence type="ECO:0000256" key="2">
    <source>
        <dbReference type="ARBA" id="ARBA00022448"/>
    </source>
</evidence>
<keyword evidence="4" id="KW-0677">Repeat</keyword>
<reference evidence="11 12" key="1">
    <citation type="journal article" date="2016" name="Proc. Natl. Acad. Sci. U.S.A.">
        <title>Comparative genomics of biotechnologically important yeasts.</title>
        <authorList>
            <person name="Riley R."/>
            <person name="Haridas S."/>
            <person name="Wolfe K.H."/>
            <person name="Lopes M.R."/>
            <person name="Hittinger C.T."/>
            <person name="Goeker M."/>
            <person name="Salamov A.A."/>
            <person name="Wisecaver J.H."/>
            <person name="Long T.M."/>
            <person name="Calvey C.H."/>
            <person name="Aerts A.L."/>
            <person name="Barry K.W."/>
            <person name="Choi C."/>
            <person name="Clum A."/>
            <person name="Coughlan A.Y."/>
            <person name="Deshpande S."/>
            <person name="Douglass A.P."/>
            <person name="Hanson S.J."/>
            <person name="Klenk H.-P."/>
            <person name="LaButti K.M."/>
            <person name="Lapidus A."/>
            <person name="Lindquist E.A."/>
            <person name="Lipzen A.M."/>
            <person name="Meier-Kolthoff J.P."/>
            <person name="Ohm R.A."/>
            <person name="Otillar R.P."/>
            <person name="Pangilinan J.L."/>
            <person name="Peng Y."/>
            <person name="Rokas A."/>
            <person name="Rosa C.A."/>
            <person name="Scheuner C."/>
            <person name="Sibirny A.A."/>
            <person name="Slot J.C."/>
            <person name="Stielow J.B."/>
            <person name="Sun H."/>
            <person name="Kurtzman C.P."/>
            <person name="Blackwell M."/>
            <person name="Grigoriev I.V."/>
            <person name="Jeffries T.W."/>
        </authorList>
    </citation>
    <scope>NUCLEOTIDE SEQUENCE [LARGE SCALE GENOMIC DNA]</scope>
    <source>
        <strain evidence="12">ATCC 18201 / CBS 1600 / BCRC 20928 / JCM 3617 / NBRC 0987 / NRRL Y-1542</strain>
    </source>
</reference>
<dbReference type="SUPFAM" id="SSF103506">
    <property type="entry name" value="Mitochondrial carrier"/>
    <property type="match status" value="1"/>
</dbReference>
<sequence>MKDHLSQGEEVPAWKSMIAGSSSGLVARTFTAPLDVVKIRLQLQVDGSKYKGIVKAMRTIVSEESVFALWKGNVPASVMYVIYGASQFTAYTALNTWMSHAERDYGIQLGQGLHTFLVGSVSGSVSTVVSYPFDLLRTRFANSPNFHSLYDVVTKIYANEGPRAFFKGCNTAMASISLYTGLLFWSYEYSRALARALDGYSSWAEPVCGFCAGVFAKGVVFPLDLIRKRLQVSKKLRHSFTEVLVQVAKREGLRGFYKGFFVSMVKSAPTSALSIWSYEYVMRLME</sequence>
<evidence type="ECO:0000313" key="11">
    <source>
        <dbReference type="EMBL" id="ODV72919.1"/>
    </source>
</evidence>
<keyword evidence="7" id="KW-0496">Mitochondrion</keyword>
<name>A0A1E4S096_CYBJN</name>
<gene>
    <name evidence="11" type="ORF">CYBJADRAFT_168000</name>
</gene>
<dbReference type="EMBL" id="KV453932">
    <property type="protein sequence ID" value="ODV72919.1"/>
    <property type="molecule type" value="Genomic_DNA"/>
</dbReference>
<evidence type="ECO:0000256" key="7">
    <source>
        <dbReference type="ARBA" id="ARBA00023128"/>
    </source>
</evidence>
<dbReference type="GO" id="GO:0005743">
    <property type="term" value="C:mitochondrial inner membrane"/>
    <property type="evidence" value="ECO:0007669"/>
    <property type="project" value="UniProtKB-SubCell"/>
</dbReference>
<organism evidence="11 12">
    <name type="scientific">Cyberlindnera jadinii (strain ATCC 18201 / CBS 1600 / BCRC 20928 / JCM 3617 / NBRC 0987 / NRRL Y-1542)</name>
    <name type="common">Torula yeast</name>
    <name type="synonym">Candida utilis</name>
    <dbReference type="NCBI Taxonomy" id="983966"/>
    <lineage>
        <taxon>Eukaryota</taxon>
        <taxon>Fungi</taxon>
        <taxon>Dikarya</taxon>
        <taxon>Ascomycota</taxon>
        <taxon>Saccharomycotina</taxon>
        <taxon>Saccharomycetes</taxon>
        <taxon>Phaffomycetales</taxon>
        <taxon>Phaffomycetaceae</taxon>
        <taxon>Cyberlindnera</taxon>
    </lineage>
</organism>
<dbReference type="InterPro" id="IPR023395">
    <property type="entry name" value="MCP_dom_sf"/>
</dbReference>
<feature type="repeat" description="Solcar" evidence="9">
    <location>
        <begin position="110"/>
        <end position="193"/>
    </location>
</feature>
<feature type="repeat" description="Solcar" evidence="9">
    <location>
        <begin position="11"/>
        <end position="97"/>
    </location>
</feature>
<evidence type="ECO:0000256" key="4">
    <source>
        <dbReference type="ARBA" id="ARBA00022737"/>
    </source>
</evidence>
<dbReference type="OMA" id="MYVCYGA"/>
<dbReference type="OrthoDB" id="18574at2759"/>
<protein>
    <submittedName>
        <fullName evidence="11">Mitochondrial thiamine pyrophosphate transporter</fullName>
    </submittedName>
</protein>
<evidence type="ECO:0000256" key="10">
    <source>
        <dbReference type="RuleBase" id="RU000488"/>
    </source>
</evidence>
<evidence type="ECO:0000256" key="9">
    <source>
        <dbReference type="PROSITE-ProRule" id="PRU00282"/>
    </source>
</evidence>
<feature type="repeat" description="Solcar" evidence="9">
    <location>
        <begin position="200"/>
        <end position="284"/>
    </location>
</feature>
<keyword evidence="5" id="KW-0999">Mitochondrion inner membrane</keyword>
<keyword evidence="8 9" id="KW-0472">Membrane</keyword>
<evidence type="ECO:0000313" key="12">
    <source>
        <dbReference type="Proteomes" id="UP000094389"/>
    </source>
</evidence>
<dbReference type="PANTHER" id="PTHR24089">
    <property type="entry name" value="SOLUTE CARRIER FAMILY 25"/>
    <property type="match status" value="1"/>
</dbReference>
<comment type="subcellular location">
    <subcellularLocation>
        <location evidence="1">Mitochondrion inner membrane</location>
        <topology evidence="1">Multi-pass membrane protein</topology>
    </subcellularLocation>
</comment>
<evidence type="ECO:0000256" key="5">
    <source>
        <dbReference type="ARBA" id="ARBA00022792"/>
    </source>
</evidence>
<dbReference type="STRING" id="983966.A0A1E4S096"/>
<accession>A0A1E4S096</accession>
<dbReference type="GeneID" id="30989568"/>
<dbReference type="Gene3D" id="1.50.40.10">
    <property type="entry name" value="Mitochondrial carrier domain"/>
    <property type="match status" value="1"/>
</dbReference>
<proteinExistence type="inferred from homology"/>
<dbReference type="GO" id="GO:0055085">
    <property type="term" value="P:transmembrane transport"/>
    <property type="evidence" value="ECO:0007669"/>
    <property type="project" value="InterPro"/>
</dbReference>